<evidence type="ECO:0000256" key="1">
    <source>
        <dbReference type="SAM" id="SignalP"/>
    </source>
</evidence>
<sequence>MKLIILLALFAYAGARIPIENCDGIVVHNIKHEPQILKSNISSPYQLAIDFNTNTLFFSYSSSDPDKSFESAYFNLKTNEFGIITGIQGGFANAVDEHRNIVYLGGQDGIYQFDYETKAAKRLKVTDHNIWQLFFKKDLYYSSYPDEHVYVVKNDQPHRVPELIDTKGMLVAIDNLDNIYFSNSSGLFVHKKIKNYISYVGDYNVNGITYDLNGKLFFSTPDGLYYIDDNTKQVEKLTSIENVYGIAIEADGSIIYASEDNLIRLRPTKTYCFNNEKKNH</sequence>
<feature type="signal peptide" evidence="1">
    <location>
        <begin position="1"/>
        <end position="15"/>
    </location>
</feature>
<name>A0A6J1NW14_BICAN</name>
<keyword evidence="2" id="KW-1185">Reference proteome</keyword>
<dbReference type="SUPFAM" id="SSF101898">
    <property type="entry name" value="NHL repeat"/>
    <property type="match status" value="1"/>
</dbReference>
<reference evidence="3 4" key="1">
    <citation type="submission" date="2025-05" db="UniProtKB">
        <authorList>
            <consortium name="RefSeq"/>
        </authorList>
    </citation>
    <scope>IDENTIFICATION</scope>
</reference>
<dbReference type="GeneID" id="112053713"/>
<dbReference type="RefSeq" id="XP_023948988.2">
    <property type="nucleotide sequence ID" value="XM_024093220.2"/>
</dbReference>
<organism evidence="2 3">
    <name type="scientific">Bicyclus anynana</name>
    <name type="common">Squinting bush brown butterfly</name>
    <dbReference type="NCBI Taxonomy" id="110368"/>
    <lineage>
        <taxon>Eukaryota</taxon>
        <taxon>Metazoa</taxon>
        <taxon>Ecdysozoa</taxon>
        <taxon>Arthropoda</taxon>
        <taxon>Hexapoda</taxon>
        <taxon>Insecta</taxon>
        <taxon>Pterygota</taxon>
        <taxon>Neoptera</taxon>
        <taxon>Endopterygota</taxon>
        <taxon>Lepidoptera</taxon>
        <taxon>Glossata</taxon>
        <taxon>Ditrysia</taxon>
        <taxon>Papilionoidea</taxon>
        <taxon>Nymphalidae</taxon>
        <taxon>Satyrinae</taxon>
        <taxon>Satyrini</taxon>
        <taxon>Mycalesina</taxon>
        <taxon>Bicyclus</taxon>
    </lineage>
</organism>
<keyword evidence="1" id="KW-0732">Signal</keyword>
<evidence type="ECO:0000313" key="3">
    <source>
        <dbReference type="RefSeq" id="XP_023948988.2"/>
    </source>
</evidence>
<evidence type="ECO:0000313" key="2">
    <source>
        <dbReference type="Proteomes" id="UP001652582"/>
    </source>
</evidence>
<feature type="chain" id="PRO_5044639100" evidence="1">
    <location>
        <begin position="16"/>
        <end position="280"/>
    </location>
</feature>
<dbReference type="OrthoDB" id="7452594at2759"/>
<dbReference type="AlphaFoldDB" id="A0A6J1NW14"/>
<gene>
    <name evidence="3 4" type="primary">LOC112053713</name>
</gene>
<evidence type="ECO:0000313" key="4">
    <source>
        <dbReference type="RefSeq" id="XP_023948990.2"/>
    </source>
</evidence>
<dbReference type="KEGG" id="bany:112053713"/>
<dbReference type="Gene3D" id="2.130.10.10">
    <property type="entry name" value="YVTN repeat-like/Quinoprotein amine dehydrogenase"/>
    <property type="match status" value="1"/>
</dbReference>
<dbReference type="InterPro" id="IPR015943">
    <property type="entry name" value="WD40/YVTN_repeat-like_dom_sf"/>
</dbReference>
<protein>
    <submittedName>
        <fullName evidence="3 4">Ommochrome-binding protein</fullName>
    </submittedName>
</protein>
<dbReference type="RefSeq" id="XP_023948990.2">
    <property type="nucleotide sequence ID" value="XM_024093222.2"/>
</dbReference>
<dbReference type="Proteomes" id="UP001652582">
    <property type="component" value="Chromosome 12"/>
</dbReference>
<accession>A0A6J1NW14</accession>
<proteinExistence type="predicted"/>